<dbReference type="InterPro" id="IPR011008">
    <property type="entry name" value="Dimeric_a/b-barrel"/>
</dbReference>
<dbReference type="Proteomes" id="UP000028680">
    <property type="component" value="Chromosome"/>
</dbReference>
<organism evidence="2 3">
    <name type="scientific">Planktomarina temperata RCA23</name>
    <dbReference type="NCBI Taxonomy" id="666509"/>
    <lineage>
        <taxon>Bacteria</taxon>
        <taxon>Pseudomonadati</taxon>
        <taxon>Pseudomonadota</taxon>
        <taxon>Alphaproteobacteria</taxon>
        <taxon>Rhodobacterales</taxon>
        <taxon>Paracoccaceae</taxon>
        <taxon>Planktomarina</taxon>
    </lineage>
</organism>
<sequence>MTGNNAGSVVFQQFFQSLNDFANVMDAFSTSDTYGKIMGTGLTVTMRNIAKFCDVPFDAPANPQRKYVVLTRGKSHISQPELMELMAEASPMFAETGAQTFRFARIMTGNNAGDFLLGVTYPSMSEIEATYDAIASNPVAAKIYNALDVNLRTIIKVQSTAM</sequence>
<feature type="domain" description="DUF6854" evidence="1">
    <location>
        <begin position="1"/>
        <end position="51"/>
    </location>
</feature>
<dbReference type="Gene3D" id="3.30.70.100">
    <property type="match status" value="2"/>
</dbReference>
<proteinExistence type="predicted"/>
<evidence type="ECO:0000313" key="2">
    <source>
        <dbReference type="EMBL" id="AII86306.1"/>
    </source>
</evidence>
<protein>
    <recommendedName>
        <fullName evidence="1">DUF6854 domain-containing protein</fullName>
    </recommendedName>
</protein>
<evidence type="ECO:0000313" key="3">
    <source>
        <dbReference type="Proteomes" id="UP000028680"/>
    </source>
</evidence>
<evidence type="ECO:0000259" key="1">
    <source>
        <dbReference type="Pfam" id="PF21614"/>
    </source>
</evidence>
<reference evidence="2 3" key="1">
    <citation type="journal article" date="2014" name="ISME J.">
        <title>Adaptation of an abundant Roseobacter RCA organism to pelagic systems revealed by genomic and transcriptomic analyses.</title>
        <authorList>
            <person name="Voget S."/>
            <person name="Wemheuer B."/>
            <person name="Brinkhoff T."/>
            <person name="Vollmers J."/>
            <person name="Dietrich S."/>
            <person name="Giebel H.A."/>
            <person name="Beardsley C."/>
            <person name="Sardemann C."/>
            <person name="Bakenhus I."/>
            <person name="Billerbeck S."/>
            <person name="Daniel R."/>
            <person name="Simon M."/>
        </authorList>
    </citation>
    <scope>NUCLEOTIDE SEQUENCE [LARGE SCALE GENOMIC DNA]</scope>
    <source>
        <strain evidence="2 3">RCA23</strain>
    </source>
</reference>
<name>A0AAN0VHP4_9RHOB</name>
<dbReference type="KEGG" id="ptp:RCA23_c07500"/>
<dbReference type="EMBL" id="CP003984">
    <property type="protein sequence ID" value="AII86306.1"/>
    <property type="molecule type" value="Genomic_DNA"/>
</dbReference>
<feature type="domain" description="DUF6854" evidence="1">
    <location>
        <begin position="66"/>
        <end position="156"/>
    </location>
</feature>
<dbReference type="Pfam" id="PF21614">
    <property type="entry name" value="DUF6854"/>
    <property type="match status" value="2"/>
</dbReference>
<gene>
    <name evidence="2" type="ORF">RCA23_c07500</name>
</gene>
<accession>A0AAN0VHP4</accession>
<dbReference type="SUPFAM" id="SSF54909">
    <property type="entry name" value="Dimeric alpha+beta barrel"/>
    <property type="match status" value="1"/>
</dbReference>
<keyword evidence="3" id="KW-1185">Reference proteome</keyword>
<dbReference type="AlphaFoldDB" id="A0AAN0VHP4"/>
<dbReference type="InterPro" id="IPR049275">
    <property type="entry name" value="DUF6854"/>
</dbReference>